<dbReference type="GO" id="GO:0005576">
    <property type="term" value="C:extracellular region"/>
    <property type="evidence" value="ECO:0007669"/>
    <property type="project" value="UniProtKB-SubCell"/>
</dbReference>
<dbReference type="PANTHER" id="PTHR34216">
    <property type="match status" value="1"/>
</dbReference>
<comment type="subcellular location">
    <subcellularLocation>
        <location evidence="1">Secreted</location>
    </subcellularLocation>
</comment>
<keyword evidence="2" id="KW-0732">Signal</keyword>
<dbReference type="Pfam" id="PF01522">
    <property type="entry name" value="Polysacc_deac_1"/>
    <property type="match status" value="1"/>
</dbReference>
<dbReference type="GO" id="GO:0005975">
    <property type="term" value="P:carbohydrate metabolic process"/>
    <property type="evidence" value="ECO:0007669"/>
    <property type="project" value="InterPro"/>
</dbReference>
<dbReference type="KEGG" id="tbi:Tbis_2676"/>
<evidence type="ECO:0000313" key="5">
    <source>
        <dbReference type="Proteomes" id="UP000006640"/>
    </source>
</evidence>
<dbReference type="HOGENOM" id="CLU_030024_5_3_11"/>
<gene>
    <name evidence="4" type="ordered locus">Tbis_2676</name>
</gene>
<dbReference type="CDD" id="cd10918">
    <property type="entry name" value="CE4_NodB_like_5s_6s"/>
    <property type="match status" value="1"/>
</dbReference>
<dbReference type="GO" id="GO:0016810">
    <property type="term" value="F:hydrolase activity, acting on carbon-nitrogen (but not peptide) bonds"/>
    <property type="evidence" value="ECO:0007669"/>
    <property type="project" value="InterPro"/>
</dbReference>
<dbReference type="EMBL" id="CP001874">
    <property type="protein sequence ID" value="ADG89377.1"/>
    <property type="molecule type" value="Genomic_DNA"/>
</dbReference>
<evidence type="ECO:0000259" key="3">
    <source>
        <dbReference type="PROSITE" id="PS51677"/>
    </source>
</evidence>
<feature type="domain" description="NodB homology" evidence="3">
    <location>
        <begin position="86"/>
        <end position="289"/>
    </location>
</feature>
<dbReference type="eggNOG" id="COG0726">
    <property type="taxonomic scope" value="Bacteria"/>
</dbReference>
<dbReference type="PROSITE" id="PS51677">
    <property type="entry name" value="NODB"/>
    <property type="match status" value="1"/>
</dbReference>
<dbReference type="Proteomes" id="UP000006640">
    <property type="component" value="Chromosome"/>
</dbReference>
<proteinExistence type="predicted"/>
<evidence type="ECO:0000313" key="4">
    <source>
        <dbReference type="EMBL" id="ADG89377.1"/>
    </source>
</evidence>
<dbReference type="PANTHER" id="PTHR34216:SF3">
    <property type="entry name" value="POLY-BETA-1,6-N-ACETYL-D-GLUCOSAMINE N-DEACETYLASE"/>
    <property type="match status" value="1"/>
</dbReference>
<name>D6Y5I2_THEBD</name>
<organism evidence="4 5">
    <name type="scientific">Thermobispora bispora (strain ATCC 19993 / DSM 43833 / CBS 139.67 / JCM 10125 / KCTC 9307 / NBRC 14880 / R51)</name>
    <dbReference type="NCBI Taxonomy" id="469371"/>
    <lineage>
        <taxon>Bacteria</taxon>
        <taxon>Bacillati</taxon>
        <taxon>Actinomycetota</taxon>
        <taxon>Actinomycetes</taxon>
        <taxon>Streptosporangiales</taxon>
        <taxon>Streptosporangiaceae</taxon>
        <taxon>Thermobispora</taxon>
    </lineage>
</organism>
<evidence type="ECO:0000256" key="2">
    <source>
        <dbReference type="ARBA" id="ARBA00022729"/>
    </source>
</evidence>
<protein>
    <submittedName>
        <fullName evidence="4">Polysaccharide deacetylase</fullName>
    </submittedName>
</protein>
<dbReference type="InterPro" id="IPR011330">
    <property type="entry name" value="Glyco_hydro/deAcase_b/a-brl"/>
</dbReference>
<dbReference type="AlphaFoldDB" id="D6Y5I2"/>
<keyword evidence="5" id="KW-1185">Reference proteome</keyword>
<reference evidence="4 5" key="1">
    <citation type="submission" date="2010-01" db="EMBL/GenBank/DDBJ databases">
        <title>The complete genome of Thermobispora bispora DSM 43833.</title>
        <authorList>
            <consortium name="US DOE Joint Genome Institute (JGI-PGF)"/>
            <person name="Lucas S."/>
            <person name="Copeland A."/>
            <person name="Lapidus A."/>
            <person name="Glavina del Rio T."/>
            <person name="Dalin E."/>
            <person name="Tice H."/>
            <person name="Bruce D."/>
            <person name="Goodwin L."/>
            <person name="Pitluck S."/>
            <person name="Kyrpides N."/>
            <person name="Mavromatis K."/>
            <person name="Ivanova N."/>
            <person name="Mikhailova N."/>
            <person name="Chertkov O."/>
            <person name="Brettin T."/>
            <person name="Detter J.C."/>
            <person name="Han C."/>
            <person name="Larimer F."/>
            <person name="Land M."/>
            <person name="Hauser L."/>
            <person name="Markowitz V."/>
            <person name="Cheng J.-F."/>
            <person name="Hugenholtz P."/>
            <person name="Woyke T."/>
            <person name="Wu D."/>
            <person name="Jando M."/>
            <person name="Schneider S."/>
            <person name="Klenk H.-P."/>
            <person name="Eisen J.A."/>
        </authorList>
    </citation>
    <scope>NUCLEOTIDE SEQUENCE [LARGE SCALE GENOMIC DNA]</scope>
    <source>
        <strain evidence="5">ATCC 19993 / DSM 43833 / CBS 139.67 / JCM 10125 / KCTC 9307 / NBRC 14880 / R51</strain>
    </source>
</reference>
<dbReference type="STRING" id="469371.Tbis_2676"/>
<sequence length="289" mass="31579">MLPPDGRGPRATSPMTRVPILMYHSITDSPTPVTRRHAVRPADFAEQMAYLKESGFTPITFGDLASALGLHGPPLRGEPAPRLPDKPIVITFDDGYADFHDTALPVLDKYGFRCTLFLTTGWVRDAGAAAAGRPPGPTLCWSQVREAADHGVEIGGHSHSHPQLDQLPTEAIRAELRDNKALLEDLLGRPVTTMAYPFGYHSARVREEVVSAGYAAACAVRNAVAAIDRCDALILPRLTVGPSTSMARFRLLVHDRGIPLIYLKERILTAGYAVVRRAKYGLNRISTRR</sequence>
<evidence type="ECO:0000256" key="1">
    <source>
        <dbReference type="ARBA" id="ARBA00004613"/>
    </source>
</evidence>
<dbReference type="InterPro" id="IPR002509">
    <property type="entry name" value="NODB_dom"/>
</dbReference>
<dbReference type="Gene3D" id="3.20.20.370">
    <property type="entry name" value="Glycoside hydrolase/deacetylase"/>
    <property type="match status" value="1"/>
</dbReference>
<accession>D6Y5I2</accession>
<dbReference type="SUPFAM" id="SSF88713">
    <property type="entry name" value="Glycoside hydrolase/deacetylase"/>
    <property type="match status" value="1"/>
</dbReference>
<dbReference type="InterPro" id="IPR051398">
    <property type="entry name" value="Polysacch_Deacetylase"/>
</dbReference>